<dbReference type="Proteomes" id="UP000239731">
    <property type="component" value="Unassembled WGS sequence"/>
</dbReference>
<dbReference type="InterPro" id="IPR003423">
    <property type="entry name" value="OMP_efflux"/>
</dbReference>
<evidence type="ECO:0000256" key="3">
    <source>
        <dbReference type="ARBA" id="ARBA00022452"/>
    </source>
</evidence>
<comment type="similarity">
    <text evidence="2">Belongs to the outer membrane factor (OMF) (TC 1.B.17) family.</text>
</comment>
<dbReference type="EMBL" id="PVUH01000267">
    <property type="protein sequence ID" value="PRW76726.1"/>
    <property type="molecule type" value="Genomic_DNA"/>
</dbReference>
<dbReference type="AlphaFoldDB" id="A0A2T0HI00"/>
<keyword evidence="3" id="KW-1134">Transmembrane beta strand</keyword>
<evidence type="ECO:0000256" key="4">
    <source>
        <dbReference type="ARBA" id="ARBA00022692"/>
    </source>
</evidence>
<dbReference type="Pfam" id="PF02321">
    <property type="entry name" value="OEP"/>
    <property type="match status" value="1"/>
</dbReference>
<evidence type="ECO:0000313" key="8">
    <source>
        <dbReference type="Proteomes" id="UP000239731"/>
    </source>
</evidence>
<proteinExistence type="inferred from homology"/>
<name>A0A2T0HI00_PSEFL</name>
<evidence type="ECO:0000256" key="6">
    <source>
        <dbReference type="ARBA" id="ARBA00023237"/>
    </source>
</evidence>
<dbReference type="Gene3D" id="1.20.1600.10">
    <property type="entry name" value="Outer membrane efflux proteins (OEP)"/>
    <property type="match status" value="1"/>
</dbReference>
<protein>
    <submittedName>
        <fullName evidence="7">RND transporter</fullName>
    </submittedName>
</protein>
<evidence type="ECO:0000256" key="1">
    <source>
        <dbReference type="ARBA" id="ARBA00004370"/>
    </source>
</evidence>
<comment type="caution">
    <text evidence="7">The sequence shown here is derived from an EMBL/GenBank/DDBJ whole genome shotgun (WGS) entry which is preliminary data.</text>
</comment>
<gene>
    <name evidence="7" type="ORF">C7A10_32735</name>
</gene>
<feature type="non-terminal residue" evidence="7">
    <location>
        <position position="80"/>
    </location>
</feature>
<sequence length="80" mass="8884">SGENGRAAFNQWDMGFSASWELDFWGRVKCETEAADATLEVAENDRRPVLLSLLPETPQDYTQLPGVQNTRAVSQQNLGV</sequence>
<keyword evidence="4" id="KW-0812">Transmembrane</keyword>
<dbReference type="Gene3D" id="2.20.200.10">
    <property type="entry name" value="Outer membrane efflux proteins (OEP)"/>
    <property type="match status" value="1"/>
</dbReference>
<keyword evidence="6" id="KW-0998">Cell outer membrane</keyword>
<evidence type="ECO:0000256" key="5">
    <source>
        <dbReference type="ARBA" id="ARBA00023136"/>
    </source>
</evidence>
<evidence type="ECO:0000313" key="7">
    <source>
        <dbReference type="EMBL" id="PRW76726.1"/>
    </source>
</evidence>
<comment type="subcellular location">
    <subcellularLocation>
        <location evidence="1">Membrane</location>
    </subcellularLocation>
</comment>
<evidence type="ECO:0000256" key="2">
    <source>
        <dbReference type="ARBA" id="ARBA00007613"/>
    </source>
</evidence>
<dbReference type="SUPFAM" id="SSF56954">
    <property type="entry name" value="Outer membrane efflux proteins (OEP)"/>
    <property type="match status" value="1"/>
</dbReference>
<reference evidence="7 8" key="1">
    <citation type="submission" date="2018-03" db="EMBL/GenBank/DDBJ databases">
        <title>Blue discolouration in mozzarella cheese caused by Pseudomonas fluorescens.</title>
        <authorList>
            <person name="Chiesa F."/>
            <person name="Dalmasso A."/>
            <person name="Lomonaco S."/>
        </authorList>
    </citation>
    <scope>NUCLEOTIDE SEQUENCE [LARGE SCALE GENOMIC DNA]</scope>
    <source>
        <strain evidence="7 8">11293</strain>
    </source>
</reference>
<keyword evidence="5" id="KW-0472">Membrane</keyword>
<organism evidence="7 8">
    <name type="scientific">Pseudomonas fluorescens</name>
    <dbReference type="NCBI Taxonomy" id="294"/>
    <lineage>
        <taxon>Bacteria</taxon>
        <taxon>Pseudomonadati</taxon>
        <taxon>Pseudomonadota</taxon>
        <taxon>Gammaproteobacteria</taxon>
        <taxon>Pseudomonadales</taxon>
        <taxon>Pseudomonadaceae</taxon>
        <taxon>Pseudomonas</taxon>
    </lineage>
</organism>
<feature type="non-terminal residue" evidence="7">
    <location>
        <position position="1"/>
    </location>
</feature>
<accession>A0A2T0HI00</accession>